<organism evidence="3 4">
    <name type="scientific">Coptis chinensis</name>
    <dbReference type="NCBI Taxonomy" id="261450"/>
    <lineage>
        <taxon>Eukaryota</taxon>
        <taxon>Viridiplantae</taxon>
        <taxon>Streptophyta</taxon>
        <taxon>Embryophyta</taxon>
        <taxon>Tracheophyta</taxon>
        <taxon>Spermatophyta</taxon>
        <taxon>Magnoliopsida</taxon>
        <taxon>Ranunculales</taxon>
        <taxon>Ranunculaceae</taxon>
        <taxon>Coptidoideae</taxon>
        <taxon>Coptis</taxon>
    </lineage>
</organism>
<reference evidence="3 4" key="1">
    <citation type="submission" date="2020-10" db="EMBL/GenBank/DDBJ databases">
        <title>The Coptis chinensis genome and diversification of protoberbering-type alkaloids.</title>
        <authorList>
            <person name="Wang B."/>
            <person name="Shu S."/>
            <person name="Song C."/>
            <person name="Liu Y."/>
        </authorList>
    </citation>
    <scope>NUCLEOTIDE SEQUENCE [LARGE SCALE GENOMIC DNA]</scope>
    <source>
        <strain evidence="3">HL-2020</strain>
        <tissue evidence="3">Leaf</tissue>
    </source>
</reference>
<feature type="compositionally biased region" description="Basic and acidic residues" evidence="1">
    <location>
        <begin position="1"/>
        <end position="10"/>
    </location>
</feature>
<feature type="region of interest" description="Disordered" evidence="1">
    <location>
        <begin position="785"/>
        <end position="831"/>
    </location>
</feature>
<proteinExistence type="predicted"/>
<feature type="region of interest" description="Disordered" evidence="1">
    <location>
        <begin position="1"/>
        <end position="23"/>
    </location>
</feature>
<evidence type="ECO:0000256" key="1">
    <source>
        <dbReference type="SAM" id="MobiDB-lite"/>
    </source>
</evidence>
<dbReference type="Gene3D" id="6.10.250.2770">
    <property type="match status" value="1"/>
</dbReference>
<dbReference type="GO" id="GO:1900034">
    <property type="term" value="P:regulation of cellular response to heat"/>
    <property type="evidence" value="ECO:0007669"/>
    <property type="project" value="InterPro"/>
</dbReference>
<feature type="domain" description="Rab3GAP catalytic subunit conserved" evidence="2">
    <location>
        <begin position="741"/>
        <end position="819"/>
    </location>
</feature>
<dbReference type="InterPro" id="IPR026147">
    <property type="entry name" value="Rab3GAP1_conserved"/>
</dbReference>
<dbReference type="Proteomes" id="UP000631114">
    <property type="component" value="Unassembled WGS sequence"/>
</dbReference>
<feature type="compositionally biased region" description="Acidic residues" evidence="1">
    <location>
        <begin position="821"/>
        <end position="831"/>
    </location>
</feature>
<gene>
    <name evidence="3" type="ORF">IFM89_014201</name>
</gene>
<evidence type="ECO:0000313" key="4">
    <source>
        <dbReference type="Proteomes" id="UP000631114"/>
    </source>
</evidence>
<protein>
    <recommendedName>
        <fullName evidence="2">Rab3GAP catalytic subunit conserved domain-containing protein</fullName>
    </recommendedName>
</protein>
<feature type="region of interest" description="Disordered" evidence="1">
    <location>
        <begin position="153"/>
        <end position="178"/>
    </location>
</feature>
<evidence type="ECO:0000259" key="2">
    <source>
        <dbReference type="Pfam" id="PF13890"/>
    </source>
</evidence>
<dbReference type="OrthoDB" id="20554at2759"/>
<dbReference type="PANTHER" id="PTHR33704:SF1">
    <property type="entry name" value="PROTEIN HEAT INTOLERANT 4-RELATED"/>
    <property type="match status" value="1"/>
</dbReference>
<comment type="caution">
    <text evidence="3">The sequence shown here is derived from an EMBL/GenBank/DDBJ whole genome shotgun (WGS) entry which is preliminary data.</text>
</comment>
<dbReference type="EMBL" id="JADFTS010000001">
    <property type="protein sequence ID" value="KAF9624816.1"/>
    <property type="molecule type" value="Genomic_DNA"/>
</dbReference>
<accession>A0A835IWI2</accession>
<evidence type="ECO:0000313" key="3">
    <source>
        <dbReference type="EMBL" id="KAF9624816.1"/>
    </source>
</evidence>
<feature type="compositionally biased region" description="Polar residues" evidence="1">
    <location>
        <begin position="797"/>
        <end position="807"/>
    </location>
</feature>
<name>A0A835IWI2_9MAGN</name>
<dbReference type="InterPro" id="IPR039313">
    <property type="entry name" value="HIT4"/>
</dbReference>
<dbReference type="Pfam" id="PF13890">
    <property type="entry name" value="Rab3-GTPase_cat"/>
    <property type="match status" value="1"/>
</dbReference>
<keyword evidence="4" id="KW-1185">Reference proteome</keyword>
<dbReference type="AlphaFoldDB" id="A0A835IWI2"/>
<sequence>METNESRDGDQLDTGGIDTEMKNNVSREGDHLDAASRSGVDNGLHLVGEAVRRSESCTVVPNPSENLGPVMTSPVAITPDPICDEENPNALNGALCVEAIPLGPIQETLVRARPSRSFNPERGNRRLIAQTGTVLSKRILYGGAFSLLRRTRSEDGRQSTNLGRNLYEEEDVSSPLRHTTTLAPGLVTLSVNNSDSSEENHVSASDSTEVLLKGICNCETTLDIGIWLQKIVLPLAGQFGLDTSISRPVMEALIGRLHAGNVELAKKASKMQIIDACEVDYENEEIVETEAGVLEGEQDMAETAGSIEGAQAVSATEASDKPFQEDFEELFRDASDKDGQVKDHTVWENNGLTWNFKLRHSVREWHIDGVIRMLDALAGLTPSVEEDKWTSMLSERRGYCFGNLMFEWGSVISDPPEEQAGPSRRKRVKAPTTPNEFFQEKCNMEDLWRAVFPVGTEWDQFDMVYRFNWNFSNLEDAFEENGVLHGNKVYLFSCTESQLVPVNGENKVICIPVVVAIVSPFPPSDKIGINSVQREAEEILPLKKMKMDWVPYIPLAYGDSQVDRLKSQIFILSCTQRRSAKSNSMKDLLASSRNSSPVRERAGLSFSAVKSLVLQGPFPRRKNVSGSMMASLPREIGGAPPDSFVVRLSEIIGSFKTLRKMALFWCRVITELRRLWSDGQPVPHVPLDESPYLNTCLLHQQLQSITREAGPDTEAAVVSLGSSSALYARVSTGDLVLRRGAHQPSGNLTICGAGCSQLLSDMQAFKAANPGCILEDFVRWHSPPDWSRSDPKDEAQDSCNLQDSTSKIGELSSRMQKEDYLEQDDTEAELA</sequence>
<dbReference type="PANTHER" id="PTHR33704">
    <property type="entry name" value="PROTEIN HEAT INTOLERANT 4-RELATED"/>
    <property type="match status" value="1"/>
</dbReference>